<dbReference type="EMBL" id="CM043022">
    <property type="protein sequence ID" value="KAI4456813.1"/>
    <property type="molecule type" value="Genomic_DNA"/>
</dbReference>
<accession>A0ACB9SPW1</accession>
<evidence type="ECO:0000313" key="2">
    <source>
        <dbReference type="Proteomes" id="UP001056778"/>
    </source>
</evidence>
<organism evidence="1 2">
    <name type="scientific">Holotrichia oblita</name>
    <name type="common">Chafer beetle</name>
    <dbReference type="NCBI Taxonomy" id="644536"/>
    <lineage>
        <taxon>Eukaryota</taxon>
        <taxon>Metazoa</taxon>
        <taxon>Ecdysozoa</taxon>
        <taxon>Arthropoda</taxon>
        <taxon>Hexapoda</taxon>
        <taxon>Insecta</taxon>
        <taxon>Pterygota</taxon>
        <taxon>Neoptera</taxon>
        <taxon>Endopterygota</taxon>
        <taxon>Coleoptera</taxon>
        <taxon>Polyphaga</taxon>
        <taxon>Scarabaeiformia</taxon>
        <taxon>Scarabaeidae</taxon>
        <taxon>Melolonthinae</taxon>
        <taxon>Holotrichia</taxon>
    </lineage>
</organism>
<protein>
    <submittedName>
        <fullName evidence="1">Structural maintenance of chromosomes protein 2</fullName>
    </submittedName>
</protein>
<reference evidence="1" key="1">
    <citation type="submission" date="2022-04" db="EMBL/GenBank/DDBJ databases">
        <title>Chromosome-scale genome assembly of Holotrichia oblita Faldermann.</title>
        <authorList>
            <person name="Rongchong L."/>
        </authorList>
    </citation>
    <scope>NUCLEOTIDE SEQUENCE</scope>
    <source>
        <strain evidence="1">81SQS9</strain>
    </source>
</reference>
<name>A0ACB9SPW1_HOLOL</name>
<gene>
    <name evidence="1" type="ORF">MML48_8g00007583</name>
</gene>
<comment type="caution">
    <text evidence="1">The sequence shown here is derived from an EMBL/GenBank/DDBJ whole genome shotgun (WGS) entry which is preliminary data.</text>
</comment>
<sequence>MDCDKWEDVLIQWINCLKLSDPVNDLQSLKNSEFLSKLLSVLNASQTPATCDDCLGASIDLIKSQYPNYIIDKEYLTDLSDLPNKKVMTVCSLLLHYACVIERKDTLIMASCKLPPDIQHYIKNFLEKVNSKITNFHFKKIIEEMNESNISSTSYQWMPIGDSPLVGKSPLQDFLRSPNVRSTSLEKNREIKRLKSELEIERFEKADLQEELKEQKEQIKKLGMYGNQIKTKTVQISKLRSELYTLENEPPPHNKETTTIDIEKKLKAEIQTLEQYVDQLQSKQDDLQEANISISEKLRSSTKELKMWQLTAQSLELNNKELSEKYSKQGIELENLRLQCTELSAILDEIRNSNDGNDSSIYFSPSKAKRRSYYENGMLSEDLAHTIVDVQLKDAQKENIELNDLLRESIERGNDLQKELETTNKRYEDLCKNFTDLEQERNVMFEKVAELTIGNDELKQLKLQNDEKIEQLSESNSDKDSEISALKSELEISSNLCKEYLALNESINSELGQLKVDFTESQRVLSSKNDLYENLRKEADLLQVKYDESVKKYNDTNFNLENVKENYNNFTKNLENSLTKLEKIVCGYNEMQYDDDFLPNLIAKIEFNKNETSKEISRLKQSVMDYEELVTVLRKEIFVLTNEAKINADERENLKKLVAVSEISMKELQETIKDQNIAIKDKIDKIMDMNSTIDELKNMENHLKNVLTDKEVEINNYVAKEMNLKETVNKLEEYQALLKENFANKNDECNELKEKNTVLHQGMRDMELKLSELTSSHTQKLMDQEKMYLEKIHLNHLQIQEFSVRIEELEKDLKLTAENLDLKSAEYMDLQDIKSEMEKKNVQVIEDFQRKINITDDTIKKLEIELTIVKNERENLQNDVNNLNGDREKILAQKEDLSKEIQDLKSQLKSSFEKLSNAEDECSQKDTIISEHSKELLNIKLDLETKKQEYKNLLGNVEKLNAEASSYKFCIETLEAKSSDFESKIMKLEKELEVLNNLRQSLETKNFELTKYVNDILVKINTKDEELSITVKTLNDQKEFYESELKNAQYKCEQANKSIENLENERANIIDKHNNELTILKQEITKLNDKIFELNAKEIDYIHELQVIKSELNVAFEKYTQSFDQQQELKSEYDAQIKNLTENLHEIVAKYNQLKKDQQYDVTELKTTNDELLKLKDEKVALEIKIIDQKRKYDQEIAETTEQFNTDLKHLQTRHAHLEQALVTAKTDLEQQRGIQFRLENDVKKVIVKLSDVEAEKAELLHKIESLENIKIELEDDYKSLNLRHEDYILASEGALKQCENQFQNQINNVQQEKHHIQVEMESLRKRVDDLKIENETYQKEIQDNQEQYQKKLVELQNKIEYYECTNTRIIEEQASLQEKISNYQNQNKINDKITTEQAEMLSKLKSAYDILQTGKDRFESDLKNVQEQLKNVESERITKEIEIKAVLTENQDKLKAVNDELVTQKQLLEARNKELTFLNNKLSDLQRVNEAMRNEVKSLEHQLKRTNENHQIILNKIEEENLQTINEMTIDFDQLKLKYKEITEEIVSLRNERKELKENINNSSKSISEMRKIIESKETTIEEFKIRIKEIEKAKTDKEIIIKELGDELTDTVNKIMSVKHEKFKLNVDLEEARIEIERLKRSRDEILESKHKIIKETEDNILRAHANAIDVKNDLLTMVENAKEEVNTAKNEKLKLQQLLEEEKAGIKFLEIELLNMKNEKSKFEQLYFVMSKCFNNLHEIIKGKSDITDFDKINEEDLQKATLEIETKIVEIYKRSRELEDVVSKLHTYEAESHSKLIELEKQKLQLNQERDELLLSYNSLLEKNQILLKQQTDEKEQMQEEITKLQNKYQENSLKVEDTDAIKTENDILHQTIISLKDKNVKAYNIYNEFAETSKSFKTKIDKILKDRNVLDTSITELRQSLIQIQTKFLQLNREFSARHLEQKESFEFIVEDIQKQFNRYSKIAYNLAYNNVQISEKVVQGILQEKYLNWEPLLKELNVDEVCDKLEELQDRTKDTLEQLTSFLEVLDKNEIKNTKILKENILKTGSSSQLSDLKKDEELRKKYNALRQKLTLTENVKNNFEKKVRQLREENKKLQAGDTKNVFEDTSYKLLLQQHLQSKEEFETKLSELKVKYQKLHAEYVELKKQKVRTEDDGLIERNERENLAIKEAYGKLMSDNSRLERDNTALRKVLEDKNGDLAELSLVREAYEKLLEENSKMMTEVDTLKYKRSRDKEEYLHLYKEELDKETRKLTAEKDNYDLLKFELEESKRTIEQLKTSQKLDMLGSRESLSALSVKSECDIRDAKSVRSRSALDARNVSSRGGSTLRNGMQDRRYATMPRSMAVIDENKRSPISAVPPNLGQNLEMEDEGELFNNKYLADLKEGHCAVGTSGDSRSSRVSELVWRNSMCPPHLKSSYPAELQFASPTRFKEEDIKTGNIDFDDSMSTKLLPGEKSRKKDIGTTSYKKPGPPTPSKNGGRLSLQSNELQPPRDVQDFDSKTPKRSTPSRIKNLFFRGRNSTAKNSTEVGELEKQQSWTLLNSSSSECSQTFLACSCTCHKKIVCVCPIGRQYILENCCMKMIVTNIWCCTKHILALVSMIAATVYINSAGLNQIISL</sequence>
<dbReference type="Proteomes" id="UP001056778">
    <property type="component" value="Chromosome 8"/>
</dbReference>
<evidence type="ECO:0000313" key="1">
    <source>
        <dbReference type="EMBL" id="KAI4456813.1"/>
    </source>
</evidence>
<keyword evidence="2" id="KW-1185">Reference proteome</keyword>
<proteinExistence type="predicted"/>